<keyword evidence="2" id="KW-1185">Reference proteome</keyword>
<sequence>MFDEQDSRYKCCCSHMHVKTGSLIIIILECVGVVMTVIAALAGSGGAIDIVGSLIGVAIIILLIYAMKKENAVFVLPHLVFQGIIVVALVVIAIGHMSDALSITGKMDEALETKGGGGVNATNLSSRQQQQIIATGGGAIGLLVFLAIILFACAALEAWFFLILLGLYRYYKEKRQAGLTSDVGSTGFSQASTAYQYNTQTTGYQQSSGGKEP</sequence>
<protein>
    <submittedName>
        <fullName evidence="3">Uncharacterized protein</fullName>
    </submittedName>
</protein>
<dbReference type="PANTHER" id="PTHR34851">
    <property type="entry name" value="PROTEIN CBG05235-RELATED"/>
    <property type="match status" value="1"/>
</dbReference>
<keyword evidence="1" id="KW-0472">Membrane</keyword>
<keyword evidence="1" id="KW-0812">Transmembrane</keyword>
<feature type="transmembrane region" description="Helical" evidence="1">
    <location>
        <begin position="21"/>
        <end position="41"/>
    </location>
</feature>
<proteinExistence type="predicted"/>
<evidence type="ECO:0000313" key="2">
    <source>
        <dbReference type="Proteomes" id="UP000887565"/>
    </source>
</evidence>
<accession>A0A915HNI6</accession>
<reference evidence="3" key="1">
    <citation type="submission" date="2022-11" db="UniProtKB">
        <authorList>
            <consortium name="WormBaseParasite"/>
        </authorList>
    </citation>
    <scope>IDENTIFICATION</scope>
</reference>
<evidence type="ECO:0000256" key="1">
    <source>
        <dbReference type="SAM" id="Phobius"/>
    </source>
</evidence>
<feature type="transmembrane region" description="Helical" evidence="1">
    <location>
        <begin position="132"/>
        <end position="165"/>
    </location>
</feature>
<organism evidence="2 3">
    <name type="scientific">Romanomermis culicivorax</name>
    <name type="common">Nematode worm</name>
    <dbReference type="NCBI Taxonomy" id="13658"/>
    <lineage>
        <taxon>Eukaryota</taxon>
        <taxon>Metazoa</taxon>
        <taxon>Ecdysozoa</taxon>
        <taxon>Nematoda</taxon>
        <taxon>Enoplea</taxon>
        <taxon>Dorylaimia</taxon>
        <taxon>Mermithida</taxon>
        <taxon>Mermithoidea</taxon>
        <taxon>Mermithidae</taxon>
        <taxon>Romanomermis</taxon>
    </lineage>
</organism>
<feature type="transmembrane region" description="Helical" evidence="1">
    <location>
        <begin position="47"/>
        <end position="67"/>
    </location>
</feature>
<evidence type="ECO:0000313" key="3">
    <source>
        <dbReference type="WBParaSite" id="nRc.2.0.1.t03071-RA"/>
    </source>
</evidence>
<dbReference type="PANTHER" id="PTHR34851:SF5">
    <property type="entry name" value="MARVEL DOMAIN-CONTAINING PROTEIN"/>
    <property type="match status" value="1"/>
</dbReference>
<dbReference type="AlphaFoldDB" id="A0A915HNI6"/>
<feature type="transmembrane region" description="Helical" evidence="1">
    <location>
        <begin position="79"/>
        <end position="98"/>
    </location>
</feature>
<dbReference type="Proteomes" id="UP000887565">
    <property type="component" value="Unplaced"/>
</dbReference>
<name>A0A915HNI6_ROMCU</name>
<keyword evidence="1" id="KW-1133">Transmembrane helix</keyword>
<dbReference type="WBParaSite" id="nRc.2.0.1.t03071-RA">
    <property type="protein sequence ID" value="nRc.2.0.1.t03071-RA"/>
    <property type="gene ID" value="nRc.2.0.1.g03071"/>
</dbReference>